<evidence type="ECO:0000313" key="3">
    <source>
        <dbReference type="Proteomes" id="UP001182556"/>
    </source>
</evidence>
<comment type="caution">
    <text evidence="2">The sequence shown here is derived from an EMBL/GenBank/DDBJ whole genome shotgun (WGS) entry which is preliminary data.</text>
</comment>
<name>A0AAD9CUB2_PAPLA</name>
<dbReference type="AlphaFoldDB" id="A0AAD9CUB2"/>
<dbReference type="EMBL" id="JAODAN010000009">
    <property type="protein sequence ID" value="KAK1922174.1"/>
    <property type="molecule type" value="Genomic_DNA"/>
</dbReference>
<feature type="compositionally biased region" description="Acidic residues" evidence="1">
    <location>
        <begin position="48"/>
        <end position="58"/>
    </location>
</feature>
<dbReference type="Proteomes" id="UP001182556">
    <property type="component" value="Unassembled WGS sequence"/>
</dbReference>
<organism evidence="2 3">
    <name type="scientific">Papiliotrema laurentii</name>
    <name type="common">Cryptococcus laurentii</name>
    <dbReference type="NCBI Taxonomy" id="5418"/>
    <lineage>
        <taxon>Eukaryota</taxon>
        <taxon>Fungi</taxon>
        <taxon>Dikarya</taxon>
        <taxon>Basidiomycota</taxon>
        <taxon>Agaricomycotina</taxon>
        <taxon>Tremellomycetes</taxon>
        <taxon>Tremellales</taxon>
        <taxon>Rhynchogastremaceae</taxon>
        <taxon>Papiliotrema</taxon>
    </lineage>
</organism>
<feature type="region of interest" description="Disordered" evidence="1">
    <location>
        <begin position="37"/>
        <end position="58"/>
    </location>
</feature>
<evidence type="ECO:0000256" key="1">
    <source>
        <dbReference type="SAM" id="MobiDB-lite"/>
    </source>
</evidence>
<reference evidence="2" key="1">
    <citation type="submission" date="2023-02" db="EMBL/GenBank/DDBJ databases">
        <title>Identification and recombinant expression of a fungal hydrolase from Papiliotrema laurentii that hydrolyzes apple cutin and clears colloidal polyester polyurethane.</title>
        <authorList>
            <consortium name="DOE Joint Genome Institute"/>
            <person name="Roman V.A."/>
            <person name="Bojanowski C."/>
            <person name="Crable B.R."/>
            <person name="Wagner D.N."/>
            <person name="Hung C.S."/>
            <person name="Nadeau L.J."/>
            <person name="Schratz L."/>
            <person name="Haridas S."/>
            <person name="Pangilinan J."/>
            <person name="Lipzen A."/>
            <person name="Na H."/>
            <person name="Yan M."/>
            <person name="Ng V."/>
            <person name="Grigoriev I.V."/>
            <person name="Spatafora J.W."/>
            <person name="Barlow D."/>
            <person name="Biffinger J."/>
            <person name="Kelley-Loughnane N."/>
            <person name="Varaljay V.A."/>
            <person name="Crookes-Goodson W.J."/>
        </authorList>
    </citation>
    <scope>NUCLEOTIDE SEQUENCE</scope>
    <source>
        <strain evidence="2">5307AH</strain>
    </source>
</reference>
<protein>
    <submittedName>
        <fullName evidence="2">Uncharacterized protein</fullName>
    </submittedName>
</protein>
<proteinExistence type="predicted"/>
<evidence type="ECO:0000313" key="2">
    <source>
        <dbReference type="EMBL" id="KAK1922174.1"/>
    </source>
</evidence>
<sequence length="144" mass="15986">MLLSPAYCHDRLTDLLSNHGGPHTALLATPNGQLVSRATTDRSSLSAESEEGLESEPWLDEPERTRLLLGLLSQWEEHESPRIECELGRLYVRSIDLPTTEPTSHASMPSVRSPHISRFILLVNGSSTTPWADLERQASVFVLT</sequence>
<keyword evidence="3" id="KW-1185">Reference proteome</keyword>
<gene>
    <name evidence="2" type="ORF">DB88DRAFT_497442</name>
</gene>
<accession>A0AAD9CUB2</accession>